<name>A0A6A6XFL1_9PLEO</name>
<evidence type="ECO:0000313" key="2">
    <source>
        <dbReference type="EMBL" id="KAF2794487.1"/>
    </source>
</evidence>
<sequence length="196" mass="21972">GLTVHGTYVFGQGGPHFEDLDSSFYVRASTFFREGKVFAVLFTEAAGSTATSYNSSISFVKYNERVHSQIRRFIVVRARKEFCFACPIFTYSGRGTTKNGVRPEEHAIAYSSTEQARPFAGEDGMMSPICIENAENIQPLDPASRIYFGIHHPIQYNVKVQDVGDVHPRSISFLRGHWNKLNKVVTNQGPEVAEEE</sequence>
<evidence type="ECO:0000259" key="1">
    <source>
        <dbReference type="Pfam" id="PF20233"/>
    </source>
</evidence>
<feature type="domain" description="DUF6590" evidence="1">
    <location>
        <begin position="29"/>
        <end position="174"/>
    </location>
</feature>
<reference evidence="2" key="1">
    <citation type="journal article" date="2020" name="Stud. Mycol.">
        <title>101 Dothideomycetes genomes: a test case for predicting lifestyles and emergence of pathogens.</title>
        <authorList>
            <person name="Haridas S."/>
            <person name="Albert R."/>
            <person name="Binder M."/>
            <person name="Bloem J."/>
            <person name="Labutti K."/>
            <person name="Salamov A."/>
            <person name="Andreopoulos B."/>
            <person name="Baker S."/>
            <person name="Barry K."/>
            <person name="Bills G."/>
            <person name="Bluhm B."/>
            <person name="Cannon C."/>
            <person name="Castanera R."/>
            <person name="Culley D."/>
            <person name="Daum C."/>
            <person name="Ezra D."/>
            <person name="Gonzalez J."/>
            <person name="Henrissat B."/>
            <person name="Kuo A."/>
            <person name="Liang C."/>
            <person name="Lipzen A."/>
            <person name="Lutzoni F."/>
            <person name="Magnuson J."/>
            <person name="Mondo S."/>
            <person name="Nolan M."/>
            <person name="Ohm R."/>
            <person name="Pangilinan J."/>
            <person name="Park H.-J."/>
            <person name="Ramirez L."/>
            <person name="Alfaro M."/>
            <person name="Sun H."/>
            <person name="Tritt A."/>
            <person name="Yoshinaga Y."/>
            <person name="Zwiers L.-H."/>
            <person name="Turgeon B."/>
            <person name="Goodwin S."/>
            <person name="Spatafora J."/>
            <person name="Crous P."/>
            <person name="Grigoriev I."/>
        </authorList>
    </citation>
    <scope>NUCLEOTIDE SEQUENCE</scope>
    <source>
        <strain evidence="2">CBS 109.77</strain>
    </source>
</reference>
<dbReference type="OrthoDB" id="3559580at2759"/>
<dbReference type="EMBL" id="MU001889">
    <property type="protein sequence ID" value="KAF2794487.1"/>
    <property type="molecule type" value="Genomic_DNA"/>
</dbReference>
<proteinExistence type="predicted"/>
<dbReference type="InterPro" id="IPR046497">
    <property type="entry name" value="DUF6590"/>
</dbReference>
<gene>
    <name evidence="2" type="ORF">K505DRAFT_242039</name>
</gene>
<dbReference type="PANTHER" id="PTHR35391">
    <property type="entry name" value="C2H2-TYPE DOMAIN-CONTAINING PROTEIN-RELATED"/>
    <property type="match status" value="1"/>
</dbReference>
<evidence type="ECO:0000313" key="3">
    <source>
        <dbReference type="Proteomes" id="UP000799757"/>
    </source>
</evidence>
<dbReference type="PANTHER" id="PTHR35391:SF5">
    <property type="entry name" value="DUF6590 DOMAIN-CONTAINING PROTEIN"/>
    <property type="match status" value="1"/>
</dbReference>
<feature type="non-terminal residue" evidence="2">
    <location>
        <position position="1"/>
    </location>
</feature>
<dbReference type="AlphaFoldDB" id="A0A6A6XFL1"/>
<organism evidence="2 3">
    <name type="scientific">Melanomma pulvis-pyrius CBS 109.77</name>
    <dbReference type="NCBI Taxonomy" id="1314802"/>
    <lineage>
        <taxon>Eukaryota</taxon>
        <taxon>Fungi</taxon>
        <taxon>Dikarya</taxon>
        <taxon>Ascomycota</taxon>
        <taxon>Pezizomycotina</taxon>
        <taxon>Dothideomycetes</taxon>
        <taxon>Pleosporomycetidae</taxon>
        <taxon>Pleosporales</taxon>
        <taxon>Melanommataceae</taxon>
        <taxon>Melanomma</taxon>
    </lineage>
</organism>
<protein>
    <recommendedName>
        <fullName evidence="1">DUF6590 domain-containing protein</fullName>
    </recommendedName>
</protein>
<keyword evidence="3" id="KW-1185">Reference proteome</keyword>
<dbReference type="Proteomes" id="UP000799757">
    <property type="component" value="Unassembled WGS sequence"/>
</dbReference>
<dbReference type="Pfam" id="PF20233">
    <property type="entry name" value="DUF6590"/>
    <property type="match status" value="1"/>
</dbReference>
<accession>A0A6A6XFL1</accession>